<reference evidence="1" key="1">
    <citation type="journal article" date="2020" name="Nature">
        <title>Giant virus diversity and host interactions through global metagenomics.</title>
        <authorList>
            <person name="Schulz F."/>
            <person name="Roux S."/>
            <person name="Paez-Espino D."/>
            <person name="Jungbluth S."/>
            <person name="Walsh D.A."/>
            <person name="Denef V.J."/>
            <person name="McMahon K.D."/>
            <person name="Konstantinidis K.T."/>
            <person name="Eloe-Fadrosh E.A."/>
            <person name="Kyrpides N.C."/>
            <person name="Woyke T."/>
        </authorList>
    </citation>
    <scope>NUCLEOTIDE SEQUENCE</scope>
    <source>
        <strain evidence="1">GVMAG-M-3300010158-55</strain>
    </source>
</reference>
<accession>A0A6C0BA60</accession>
<name>A0A6C0BA60_9ZZZZ</name>
<dbReference type="EMBL" id="MN739096">
    <property type="protein sequence ID" value="QHS88388.1"/>
    <property type="molecule type" value="Genomic_DNA"/>
</dbReference>
<dbReference type="AlphaFoldDB" id="A0A6C0BA60"/>
<organism evidence="1">
    <name type="scientific">viral metagenome</name>
    <dbReference type="NCBI Taxonomy" id="1070528"/>
    <lineage>
        <taxon>unclassified sequences</taxon>
        <taxon>metagenomes</taxon>
        <taxon>organismal metagenomes</taxon>
    </lineage>
</organism>
<sequence>MKTKKITSSKTRKNKNVELGLLITTCKHYYSNIPNVIHDIETCKFPKENVLIVSGQEDNNSISYTHGIKLIRVTYTGLHLTGPIYLSENKVMNNIKYWVLLPDTIKLNKNFYKNIMKYYTTYLKNKEVYTLPFINFKDTRPTMDMGIVNINHIYNMYDYLHKIKKVNPYSKKDIFNLKLQLVFDENIIMGVHTHLPQKSTKFKLINPDYPKPTVFIHEENELIEKEVVINNKVCNEVYFPNLDMYKYQRNYKGPNVPLVMEL</sequence>
<protein>
    <submittedName>
        <fullName evidence="1">Uncharacterized protein</fullName>
    </submittedName>
</protein>
<proteinExistence type="predicted"/>
<evidence type="ECO:0000313" key="1">
    <source>
        <dbReference type="EMBL" id="QHS88388.1"/>
    </source>
</evidence>